<feature type="compositionally biased region" description="Polar residues" evidence="1">
    <location>
        <begin position="37"/>
        <end position="48"/>
    </location>
</feature>
<dbReference type="InterPro" id="IPR008271">
    <property type="entry name" value="Ser/Thr_kinase_AS"/>
</dbReference>
<dbReference type="PROSITE" id="PS00108">
    <property type="entry name" value="PROTEIN_KINASE_ST"/>
    <property type="match status" value="1"/>
</dbReference>
<dbReference type="SMART" id="SM00220">
    <property type="entry name" value="S_TKc"/>
    <property type="match status" value="1"/>
</dbReference>
<gene>
    <name evidence="3" type="ORF">C8F04DRAFT_600517</name>
</gene>
<name>A0AAD6X2B1_9AGAR</name>
<evidence type="ECO:0000256" key="1">
    <source>
        <dbReference type="SAM" id="MobiDB-lite"/>
    </source>
</evidence>
<dbReference type="GO" id="GO:0004674">
    <property type="term" value="F:protein serine/threonine kinase activity"/>
    <property type="evidence" value="ECO:0007669"/>
    <property type="project" value="TreeGrafter"/>
</dbReference>
<organism evidence="3 4">
    <name type="scientific">Mycena alexandri</name>
    <dbReference type="NCBI Taxonomy" id="1745969"/>
    <lineage>
        <taxon>Eukaryota</taxon>
        <taxon>Fungi</taxon>
        <taxon>Dikarya</taxon>
        <taxon>Basidiomycota</taxon>
        <taxon>Agaricomycotina</taxon>
        <taxon>Agaricomycetes</taxon>
        <taxon>Agaricomycetidae</taxon>
        <taxon>Agaricales</taxon>
        <taxon>Marasmiineae</taxon>
        <taxon>Mycenaceae</taxon>
        <taxon>Mycena</taxon>
    </lineage>
</organism>
<dbReference type="EMBL" id="JARJCM010000060">
    <property type="protein sequence ID" value="KAJ7034027.1"/>
    <property type="molecule type" value="Genomic_DNA"/>
</dbReference>
<dbReference type="InterPro" id="IPR000719">
    <property type="entry name" value="Prot_kinase_dom"/>
</dbReference>
<feature type="region of interest" description="Disordered" evidence="1">
    <location>
        <begin position="1"/>
        <end position="49"/>
    </location>
</feature>
<dbReference type="GO" id="GO:0005524">
    <property type="term" value="F:ATP binding"/>
    <property type="evidence" value="ECO:0007669"/>
    <property type="project" value="InterPro"/>
</dbReference>
<sequence length="1074" mass="121909">MCMDSISPLSEMSLKRELTESPSPDDSIFLAGLPTSDPHSTATGSTSELGCRVSRRLGTVWRGEAPRQSRPRAATTPRVSRISKLRVRRRSTARAVESADSGIESDLDLSFIINPRGFIESSPPTSELNPTAHVSGSDSEEDFSLLDGRHGFTDPGDGDDINCLNCFGAYSAVEPWTVDMRLTLLWCLACEARFRKRRPALELWLAIIEGGRERVDWSMWEDGDENWLRTMIIQNRMANRFRVGTATLSVADWMAARDALARRVNRPESAKLDSLPGSLNSSSIQHRILRIAWCTVTDGLPTAGAWRAHDHLDIMKSIDSWTHFTCPFRPLQWQWFKTAFGRESYIARPSSEIDRSGPSHDAYEPAIWPAIIWVAFQVQTRHSSHSSGAKNIEHLLAIIRSNADEHLRLWSWDDTDEQMLRQNLISRRHSGSSWIDHYPASWREYLLLLDYNDWTNLEALTRKSSRLGVPLDYDVTIRIGALILWTSSNAVSNCPDFDVLLSLGIFLPSNLALDNHGFFNRCFLERRVPVRTNHYELNLGSETVDWHQPRLWLDRNRARLRSSVLHEPDTTSFVDVAENLYLVYLAPALPLRFMSSVFSSLLRKSVGNEQLEQFRSWINIWKTWDTTTCLVNFRSVLATTLEFSKIIEHQDLPMSLINVVIHTDIRCICAQFADILRDPVAYQEFLENRDDCAQKLLDLLQDLLDYPLLDARIRPVILKALLKLSTKANRHPRCFALSDRLQLADHPTAAGSFGDVWKGKIHGETVSVKIMRVYQEADVEALLKEFYHEALIWRQLSHPNLLPFFGAYYLEGTKSQLCLVSPWMENGDITRYLKDNPVRVNRLTLTLDVALGLDHLHSLKLVHGDLKAINVLVARSGRAVLADFGLSSVTDSKILQSASTSKAGGTMRWQAPELFIGSPNSFASDVYAFSCVCYEILTGNLPFYDLPTDVAVMYQVMHGQRPKRISVIEDNVWNLMTECWKEDPQERPSTEQIVFRLRDRPIGAVPTDTASDWSPFYTSKFRSSLEEHTLFLSCGSIDDWLQFTQSENSHGIRSSGPIFSARSAIHFEGSYSDL</sequence>
<dbReference type="InterPro" id="IPR001245">
    <property type="entry name" value="Ser-Thr/Tyr_kinase_cat_dom"/>
</dbReference>
<dbReference type="Gene3D" id="1.10.510.10">
    <property type="entry name" value="Transferase(Phosphotransferase) domain 1"/>
    <property type="match status" value="1"/>
</dbReference>
<comment type="caution">
    <text evidence="3">The sequence shown here is derived from an EMBL/GenBank/DDBJ whole genome shotgun (WGS) entry which is preliminary data.</text>
</comment>
<dbReference type="PANTHER" id="PTHR44329">
    <property type="entry name" value="SERINE/THREONINE-PROTEIN KINASE TNNI3K-RELATED"/>
    <property type="match status" value="1"/>
</dbReference>
<dbReference type="Proteomes" id="UP001218188">
    <property type="component" value="Unassembled WGS sequence"/>
</dbReference>
<accession>A0AAD6X2B1</accession>
<evidence type="ECO:0000313" key="4">
    <source>
        <dbReference type="Proteomes" id="UP001218188"/>
    </source>
</evidence>
<dbReference type="AlphaFoldDB" id="A0AAD6X2B1"/>
<reference evidence="3" key="1">
    <citation type="submission" date="2023-03" db="EMBL/GenBank/DDBJ databases">
        <title>Massive genome expansion in bonnet fungi (Mycena s.s.) driven by repeated elements and novel gene families across ecological guilds.</title>
        <authorList>
            <consortium name="Lawrence Berkeley National Laboratory"/>
            <person name="Harder C.B."/>
            <person name="Miyauchi S."/>
            <person name="Viragh M."/>
            <person name="Kuo A."/>
            <person name="Thoen E."/>
            <person name="Andreopoulos B."/>
            <person name="Lu D."/>
            <person name="Skrede I."/>
            <person name="Drula E."/>
            <person name="Henrissat B."/>
            <person name="Morin E."/>
            <person name="Kohler A."/>
            <person name="Barry K."/>
            <person name="LaButti K."/>
            <person name="Morin E."/>
            <person name="Salamov A."/>
            <person name="Lipzen A."/>
            <person name="Mereny Z."/>
            <person name="Hegedus B."/>
            <person name="Baldrian P."/>
            <person name="Stursova M."/>
            <person name="Weitz H."/>
            <person name="Taylor A."/>
            <person name="Grigoriev I.V."/>
            <person name="Nagy L.G."/>
            <person name="Martin F."/>
            <person name="Kauserud H."/>
        </authorList>
    </citation>
    <scope>NUCLEOTIDE SEQUENCE</scope>
    <source>
        <strain evidence="3">CBHHK200</strain>
    </source>
</reference>
<evidence type="ECO:0000313" key="3">
    <source>
        <dbReference type="EMBL" id="KAJ7034027.1"/>
    </source>
</evidence>
<dbReference type="Pfam" id="PF07714">
    <property type="entry name" value="PK_Tyr_Ser-Thr"/>
    <property type="match status" value="1"/>
</dbReference>
<proteinExistence type="predicted"/>
<dbReference type="InterPro" id="IPR051681">
    <property type="entry name" value="Ser/Thr_Kinases-Pseudokinases"/>
</dbReference>
<evidence type="ECO:0000259" key="2">
    <source>
        <dbReference type="PROSITE" id="PS50011"/>
    </source>
</evidence>
<keyword evidence="4" id="KW-1185">Reference proteome</keyword>
<protein>
    <recommendedName>
        <fullName evidence="2">Protein kinase domain-containing protein</fullName>
    </recommendedName>
</protein>
<feature type="domain" description="Protein kinase" evidence="2">
    <location>
        <begin position="742"/>
        <end position="1017"/>
    </location>
</feature>
<dbReference type="InterPro" id="IPR011009">
    <property type="entry name" value="Kinase-like_dom_sf"/>
</dbReference>
<dbReference type="PROSITE" id="PS50011">
    <property type="entry name" value="PROTEIN_KINASE_DOM"/>
    <property type="match status" value="1"/>
</dbReference>
<feature type="region of interest" description="Disordered" evidence="1">
    <location>
        <begin position="60"/>
        <end position="79"/>
    </location>
</feature>
<dbReference type="PRINTS" id="PR00109">
    <property type="entry name" value="TYRKINASE"/>
</dbReference>
<dbReference type="SUPFAM" id="SSF56112">
    <property type="entry name" value="Protein kinase-like (PK-like)"/>
    <property type="match status" value="1"/>
</dbReference>